<proteinExistence type="predicted"/>
<gene>
    <name evidence="2" type="ORF">BP01DRAFT_384351</name>
</gene>
<dbReference type="STRING" id="1450539.A0A318ZUD5"/>
<keyword evidence="1" id="KW-1133">Transmembrane helix</keyword>
<sequence>MAAGVWKRLPYLGRLSLLGVLLCPGFNIAILVTSNGAEQSWYAQPSVLLAVSAVNCLQETLDWDFGSAHQTKDRQLTNNASTKEIVKMEDVERTMFQTICMRRMIESAALGEVVLTSSPSVSLLYTKTQSYELRCDQRRLYHLRFFRSALISIQFVVTMLGIGTIMAGLTGALSFNLLSRRAEPSALNSTTLPLQVDAHHHFVPDFFRKASAKPTSPSPPQAIFTRYGQDNHYLGHPAFREFWISRSRRRGRLWI</sequence>
<keyword evidence="1" id="KW-0812">Transmembrane</keyword>
<dbReference type="AlphaFoldDB" id="A0A318ZUD5"/>
<evidence type="ECO:0000313" key="3">
    <source>
        <dbReference type="Proteomes" id="UP000248349"/>
    </source>
</evidence>
<feature type="transmembrane region" description="Helical" evidence="1">
    <location>
        <begin position="149"/>
        <end position="175"/>
    </location>
</feature>
<dbReference type="GeneID" id="37078730"/>
<organism evidence="2 3">
    <name type="scientific">Aspergillus saccharolyticus JOP 1030-1</name>
    <dbReference type="NCBI Taxonomy" id="1450539"/>
    <lineage>
        <taxon>Eukaryota</taxon>
        <taxon>Fungi</taxon>
        <taxon>Dikarya</taxon>
        <taxon>Ascomycota</taxon>
        <taxon>Pezizomycotina</taxon>
        <taxon>Eurotiomycetes</taxon>
        <taxon>Eurotiomycetidae</taxon>
        <taxon>Eurotiales</taxon>
        <taxon>Aspergillaceae</taxon>
        <taxon>Aspergillus</taxon>
        <taxon>Aspergillus subgen. Circumdati</taxon>
    </lineage>
</organism>
<dbReference type="RefSeq" id="XP_025429680.1">
    <property type="nucleotide sequence ID" value="XM_025577501.1"/>
</dbReference>
<accession>A0A318ZUD5</accession>
<dbReference type="Proteomes" id="UP000248349">
    <property type="component" value="Unassembled WGS sequence"/>
</dbReference>
<dbReference type="EMBL" id="KZ821242">
    <property type="protein sequence ID" value="PYH43698.1"/>
    <property type="molecule type" value="Genomic_DNA"/>
</dbReference>
<protein>
    <recommendedName>
        <fullName evidence="4">Transmembrane protein</fullName>
    </recommendedName>
</protein>
<evidence type="ECO:0000256" key="1">
    <source>
        <dbReference type="SAM" id="Phobius"/>
    </source>
</evidence>
<keyword evidence="1" id="KW-0472">Membrane</keyword>
<keyword evidence="3" id="KW-1185">Reference proteome</keyword>
<evidence type="ECO:0000313" key="2">
    <source>
        <dbReference type="EMBL" id="PYH43698.1"/>
    </source>
</evidence>
<reference evidence="2 3" key="1">
    <citation type="submission" date="2016-12" db="EMBL/GenBank/DDBJ databases">
        <title>The genomes of Aspergillus section Nigri reveals drivers in fungal speciation.</title>
        <authorList>
            <consortium name="DOE Joint Genome Institute"/>
            <person name="Vesth T.C."/>
            <person name="Nybo J."/>
            <person name="Theobald S."/>
            <person name="Brandl J."/>
            <person name="Frisvad J.C."/>
            <person name="Nielsen K.F."/>
            <person name="Lyhne E.K."/>
            <person name="Kogle M.E."/>
            <person name="Kuo A."/>
            <person name="Riley R."/>
            <person name="Clum A."/>
            <person name="Nolan M."/>
            <person name="Lipzen A."/>
            <person name="Salamov A."/>
            <person name="Henrissat B."/>
            <person name="Wiebenga A."/>
            <person name="De Vries R.P."/>
            <person name="Grigoriev I.V."/>
            <person name="Mortensen U.H."/>
            <person name="Andersen M.R."/>
            <person name="Baker S.E."/>
        </authorList>
    </citation>
    <scope>NUCLEOTIDE SEQUENCE [LARGE SCALE GENOMIC DNA]</scope>
    <source>
        <strain evidence="2 3">JOP 1030-1</strain>
    </source>
</reference>
<feature type="transmembrane region" description="Helical" evidence="1">
    <location>
        <begin position="12"/>
        <end position="32"/>
    </location>
</feature>
<evidence type="ECO:0008006" key="4">
    <source>
        <dbReference type="Google" id="ProtNLM"/>
    </source>
</evidence>
<name>A0A318ZUD5_9EURO</name>
<dbReference type="OrthoDB" id="2832284at2759"/>